<name>A0A9X4JU48_9FIRM</name>
<dbReference type="EMBL" id="JAKOAV010000014">
    <property type="protein sequence ID" value="MDF9408470.1"/>
    <property type="molecule type" value="Genomic_DNA"/>
</dbReference>
<organism evidence="1 2">
    <name type="scientific">Pelotomaculum isophthalicicum JI</name>
    <dbReference type="NCBI Taxonomy" id="947010"/>
    <lineage>
        <taxon>Bacteria</taxon>
        <taxon>Bacillati</taxon>
        <taxon>Bacillota</taxon>
        <taxon>Clostridia</taxon>
        <taxon>Eubacteriales</taxon>
        <taxon>Desulfotomaculaceae</taxon>
        <taxon>Pelotomaculum</taxon>
    </lineage>
</organism>
<evidence type="ECO:0000313" key="1">
    <source>
        <dbReference type="EMBL" id="MDF9408470.1"/>
    </source>
</evidence>
<protein>
    <submittedName>
        <fullName evidence="1">Uncharacterized protein</fullName>
    </submittedName>
</protein>
<dbReference type="Proteomes" id="UP001154312">
    <property type="component" value="Unassembled WGS sequence"/>
</dbReference>
<gene>
    <name evidence="1" type="ORF">L7E55_08880</name>
</gene>
<sequence length="61" mass="6723">MVKLKTKVFWEIREGMSPINSAPTAPQLVSDRTSAAAKAAIDLFIEIASKGNNHFILTTEY</sequence>
<proteinExistence type="predicted"/>
<comment type="caution">
    <text evidence="1">The sequence shown here is derived from an EMBL/GenBank/DDBJ whole genome shotgun (WGS) entry which is preliminary data.</text>
</comment>
<accession>A0A9X4JU48</accession>
<dbReference type="AlphaFoldDB" id="A0A9X4JU48"/>
<keyword evidence="2" id="KW-1185">Reference proteome</keyword>
<dbReference type="RefSeq" id="WP_277443793.1">
    <property type="nucleotide sequence ID" value="NZ_JAKOAV010000014.1"/>
</dbReference>
<reference evidence="1" key="1">
    <citation type="submission" date="2022-02" db="EMBL/GenBank/DDBJ databases">
        <authorList>
            <person name="Leng L."/>
        </authorList>
    </citation>
    <scope>NUCLEOTIDE SEQUENCE</scope>
    <source>
        <strain evidence="1">JI</strain>
    </source>
</reference>
<evidence type="ECO:0000313" key="2">
    <source>
        <dbReference type="Proteomes" id="UP001154312"/>
    </source>
</evidence>